<evidence type="ECO:0000313" key="16">
    <source>
        <dbReference type="EMBL" id="CRK13905.1"/>
    </source>
</evidence>
<dbReference type="PROSITE" id="PS00502">
    <property type="entry name" value="POLYGALACTURONASE"/>
    <property type="match status" value="1"/>
</dbReference>
<dbReference type="AlphaFoldDB" id="A0A0G4KWW3"/>
<dbReference type="InterPro" id="IPR012334">
    <property type="entry name" value="Pectin_lyas_fold"/>
</dbReference>
<protein>
    <recommendedName>
        <fullName evidence="11">galacturonan 1,4-alpha-galacturonidase</fullName>
        <ecNumber evidence="11">3.2.1.67</ecNumber>
    </recommendedName>
</protein>
<dbReference type="GO" id="GO:0071555">
    <property type="term" value="P:cell wall organization"/>
    <property type="evidence" value="ECO:0007669"/>
    <property type="project" value="UniProtKB-KW"/>
</dbReference>
<dbReference type="EMBL" id="CVQI01004447">
    <property type="protein sequence ID" value="CRK13905.1"/>
    <property type="molecule type" value="Genomic_DNA"/>
</dbReference>
<keyword evidence="6 14" id="KW-0378">Hydrolase</keyword>
<dbReference type="EC" id="3.2.1.67" evidence="11"/>
<dbReference type="GO" id="GO:0004650">
    <property type="term" value="F:polygalacturonase activity"/>
    <property type="evidence" value="ECO:0007669"/>
    <property type="project" value="InterPro"/>
</dbReference>
<dbReference type="SUPFAM" id="SSF51126">
    <property type="entry name" value="Pectin lyase-like"/>
    <property type="match status" value="1"/>
</dbReference>
<name>A0A0G4KWW3_VERLO</name>
<evidence type="ECO:0000256" key="3">
    <source>
        <dbReference type="ARBA" id="ARBA00022525"/>
    </source>
</evidence>
<evidence type="ECO:0000256" key="5">
    <source>
        <dbReference type="ARBA" id="ARBA00022737"/>
    </source>
</evidence>
<dbReference type="GO" id="GO:0005576">
    <property type="term" value="C:extracellular region"/>
    <property type="evidence" value="ECO:0007669"/>
    <property type="project" value="UniProtKB-SubCell"/>
</dbReference>
<feature type="signal peptide" evidence="15">
    <location>
        <begin position="1"/>
        <end position="20"/>
    </location>
</feature>
<keyword evidence="4 15" id="KW-0732">Signal</keyword>
<gene>
    <name evidence="16" type="ORF">BN1723_010174</name>
</gene>
<keyword evidence="5" id="KW-0677">Repeat</keyword>
<evidence type="ECO:0000256" key="2">
    <source>
        <dbReference type="ARBA" id="ARBA00008834"/>
    </source>
</evidence>
<dbReference type="InterPro" id="IPR000743">
    <property type="entry name" value="Glyco_hydro_28"/>
</dbReference>
<dbReference type="PANTHER" id="PTHR31736">
    <property type="match status" value="1"/>
</dbReference>
<evidence type="ECO:0000256" key="4">
    <source>
        <dbReference type="ARBA" id="ARBA00022729"/>
    </source>
</evidence>
<evidence type="ECO:0000256" key="14">
    <source>
        <dbReference type="RuleBase" id="RU361169"/>
    </source>
</evidence>
<dbReference type="Proteomes" id="UP000045706">
    <property type="component" value="Unassembled WGS sequence"/>
</dbReference>
<keyword evidence="9 14" id="KW-0326">Glycosidase</keyword>
<keyword evidence="8" id="KW-0325">Glycoprotein</keyword>
<feature type="chain" id="PRO_5002565963" description="galacturonan 1,4-alpha-galacturonidase" evidence="15">
    <location>
        <begin position="21"/>
        <end position="366"/>
    </location>
</feature>
<keyword evidence="3" id="KW-0964">Secreted</keyword>
<evidence type="ECO:0000256" key="7">
    <source>
        <dbReference type="ARBA" id="ARBA00023157"/>
    </source>
</evidence>
<comment type="similarity">
    <text evidence="2 14">Belongs to the glycosyl hydrolase 28 family.</text>
</comment>
<accession>A0A0G4KWW3</accession>
<feature type="active site" evidence="13">
    <location>
        <position position="190"/>
    </location>
</feature>
<evidence type="ECO:0000256" key="15">
    <source>
        <dbReference type="SAM" id="SignalP"/>
    </source>
</evidence>
<evidence type="ECO:0000256" key="11">
    <source>
        <dbReference type="ARBA" id="ARBA00038933"/>
    </source>
</evidence>
<sequence length="366" mass="40273">MMFSPQLLVGLLNLPSLALASPHASPQSIPDDQRYCHVPASCSHGGDDAPRILAAIKKCNNGGTVVLDKVYRIASPLDLTFLQHIDIVITGEIHFADEDVYYWAENSFKYKFQNQSVFWKLGGEDVNIYGDLGNDKSVIDGHGQAYWEEIRTNKSLFRPMLFAFDGMHGAVMSNLRMRNPPHNLVCNGSHGISVGSLGQYAGEVDIVEDLYIYNISMANASDGARIKVWPGIETSFQTLLNGGGGLGRVKNVTWDTFYHENNDRAITITQCYGQKNQTLCYEHPANLTIEDITMKNMWGTTSESLDPQAGTLVCSAPDRCSNIRAENITINVPSGKPPVYACVNVDEDLLDFTCVKPAGDRDTSQG</sequence>
<evidence type="ECO:0000256" key="8">
    <source>
        <dbReference type="ARBA" id="ARBA00023180"/>
    </source>
</evidence>
<dbReference type="GO" id="GO:0005975">
    <property type="term" value="P:carbohydrate metabolic process"/>
    <property type="evidence" value="ECO:0007669"/>
    <property type="project" value="InterPro"/>
</dbReference>
<evidence type="ECO:0000256" key="9">
    <source>
        <dbReference type="ARBA" id="ARBA00023295"/>
    </source>
</evidence>
<comment type="subcellular location">
    <subcellularLocation>
        <location evidence="1">Secreted</location>
    </subcellularLocation>
</comment>
<evidence type="ECO:0000256" key="12">
    <source>
        <dbReference type="ARBA" id="ARBA00048766"/>
    </source>
</evidence>
<dbReference type="InterPro" id="IPR011050">
    <property type="entry name" value="Pectin_lyase_fold/virulence"/>
</dbReference>
<organism evidence="16 17">
    <name type="scientific">Verticillium longisporum</name>
    <name type="common">Verticillium dahliae var. longisporum</name>
    <dbReference type="NCBI Taxonomy" id="100787"/>
    <lineage>
        <taxon>Eukaryota</taxon>
        <taxon>Fungi</taxon>
        <taxon>Dikarya</taxon>
        <taxon>Ascomycota</taxon>
        <taxon>Pezizomycotina</taxon>
        <taxon>Sordariomycetes</taxon>
        <taxon>Hypocreomycetidae</taxon>
        <taxon>Glomerellales</taxon>
        <taxon>Plectosphaerellaceae</taxon>
        <taxon>Verticillium</taxon>
    </lineage>
</organism>
<keyword evidence="10" id="KW-0961">Cell wall biogenesis/degradation</keyword>
<dbReference type="Gene3D" id="2.160.20.10">
    <property type="entry name" value="Single-stranded right-handed beta-helix, Pectin lyase-like"/>
    <property type="match status" value="2"/>
</dbReference>
<evidence type="ECO:0000256" key="10">
    <source>
        <dbReference type="ARBA" id="ARBA00023316"/>
    </source>
</evidence>
<dbReference type="PANTHER" id="PTHR31736:SF14">
    <property type="entry name" value="EXOPOLYGALACTURONASE X-1-RELATED"/>
    <property type="match status" value="1"/>
</dbReference>
<evidence type="ECO:0000256" key="6">
    <source>
        <dbReference type="ARBA" id="ARBA00022801"/>
    </source>
</evidence>
<dbReference type="Pfam" id="PF00295">
    <property type="entry name" value="Glyco_hydro_28"/>
    <property type="match status" value="1"/>
</dbReference>
<reference evidence="17" key="1">
    <citation type="submission" date="2015-05" db="EMBL/GenBank/DDBJ databases">
        <authorList>
            <person name="Fogelqvist Johan"/>
        </authorList>
    </citation>
    <scope>NUCLEOTIDE SEQUENCE [LARGE SCALE GENOMIC DNA]</scope>
</reference>
<proteinExistence type="inferred from homology"/>
<keyword evidence="7" id="KW-1015">Disulfide bond</keyword>
<comment type="catalytic activity">
    <reaction evidence="12">
        <text>[(1-&gt;4)-alpha-D-galacturonosyl](n) + H2O = alpha-D-galacturonate + [(1-&gt;4)-alpha-D-galacturonosyl](n-1)</text>
        <dbReference type="Rhea" id="RHEA:14117"/>
        <dbReference type="Rhea" id="RHEA-COMP:14570"/>
        <dbReference type="Rhea" id="RHEA-COMP:14572"/>
        <dbReference type="ChEBI" id="CHEBI:15377"/>
        <dbReference type="ChEBI" id="CHEBI:58658"/>
        <dbReference type="ChEBI" id="CHEBI:140523"/>
        <dbReference type="EC" id="3.2.1.67"/>
    </reaction>
</comment>
<dbReference type="GO" id="GO:0047911">
    <property type="term" value="F:galacturan 1,4-alpha-galacturonidase activity"/>
    <property type="evidence" value="ECO:0007669"/>
    <property type="project" value="UniProtKB-EC"/>
</dbReference>
<evidence type="ECO:0000313" key="17">
    <source>
        <dbReference type="Proteomes" id="UP000045706"/>
    </source>
</evidence>
<evidence type="ECO:0000256" key="1">
    <source>
        <dbReference type="ARBA" id="ARBA00004613"/>
    </source>
</evidence>
<evidence type="ECO:0000256" key="13">
    <source>
        <dbReference type="PROSITE-ProRule" id="PRU10052"/>
    </source>
</evidence>